<dbReference type="Proteomes" id="UP000002362">
    <property type="component" value="Chromosome"/>
</dbReference>
<dbReference type="HOGENOM" id="CLU_1625070_0_0_9"/>
<evidence type="ECO:0000313" key="2">
    <source>
        <dbReference type="Proteomes" id="UP000002362"/>
    </source>
</evidence>
<dbReference type="PANTHER" id="PTHR43844:SF1">
    <property type="entry name" value="METHIONINE SYNTHASE"/>
    <property type="match status" value="1"/>
</dbReference>
<dbReference type="STRING" id="762051.LKI_04705"/>
<reference evidence="1 2" key="1">
    <citation type="journal article" date="2010" name="J. Bacteriol.">
        <title>Complete genome sequence analysis of Leuconostoc kimchii IMSNU 11154.</title>
        <authorList>
            <person name="Oh H.M."/>
            <person name="Cho Y.J."/>
            <person name="Kim B.K."/>
            <person name="Roe J.H."/>
            <person name="Kang S.O."/>
            <person name="Nahm B.H."/>
            <person name="Jeong G."/>
            <person name="Han H.U."/>
            <person name="Chun J."/>
        </authorList>
    </citation>
    <scope>NUCLEOTIDE SEQUENCE [LARGE SCALE GENOMIC DNA]</scope>
    <source>
        <strain evidence="2">IMSNU 11154 / KCTC 2386 / IH25</strain>
    </source>
</reference>
<dbReference type="eggNOG" id="COG0620">
    <property type="taxonomic scope" value="Bacteria"/>
</dbReference>
<name>D5T2I4_LEUKI</name>
<dbReference type="PANTHER" id="PTHR43844">
    <property type="entry name" value="METHIONINE SYNTHASE"/>
    <property type="match status" value="1"/>
</dbReference>
<dbReference type="SUPFAM" id="SSF51726">
    <property type="entry name" value="UROD/MetE-like"/>
    <property type="match status" value="1"/>
</dbReference>
<sequence>MTTKTSTQYKNAPYIHDHVGSFLRPNALREARLNTPLDQQLADADFELQQTAIKDIVSKQVALGYQAITDGEFSRKWFHADFLVGLSGVDFYLSKGYGFEGVDTTAEDFKIGGKVAFNPDHPFFKSYLYLQDLVKSYNDSSIQAKQTIPAPSFLIFDSGRTNT</sequence>
<dbReference type="AlphaFoldDB" id="D5T2I4"/>
<dbReference type="PATRIC" id="fig|762051.18.peg.949"/>
<protein>
    <submittedName>
        <fullName evidence="1">Uncharacterized protein</fullName>
    </submittedName>
</protein>
<gene>
    <name evidence="1" type="ordered locus">LKI_04705</name>
</gene>
<evidence type="ECO:0000313" key="1">
    <source>
        <dbReference type="EMBL" id="ADG40483.1"/>
    </source>
</evidence>
<dbReference type="InterPro" id="IPR038071">
    <property type="entry name" value="UROD/MetE-like_sf"/>
</dbReference>
<organism evidence="1 2">
    <name type="scientific">Leuconostoc kimchii (strain IMSNU 11154 / KCTC 2386 / IH25)</name>
    <dbReference type="NCBI Taxonomy" id="762051"/>
    <lineage>
        <taxon>Bacteria</taxon>
        <taxon>Bacillati</taxon>
        <taxon>Bacillota</taxon>
        <taxon>Bacilli</taxon>
        <taxon>Lactobacillales</taxon>
        <taxon>Lactobacillaceae</taxon>
        <taxon>Leuconostoc</taxon>
    </lineage>
</organism>
<accession>D5T2I4</accession>
<dbReference type="RefSeq" id="WP_013103079.1">
    <property type="nucleotide sequence ID" value="NC_014136.1"/>
</dbReference>
<dbReference type="Gene3D" id="3.20.20.210">
    <property type="match status" value="1"/>
</dbReference>
<dbReference type="KEGG" id="lki:LKI_04705"/>
<dbReference type="EMBL" id="CP001758">
    <property type="protein sequence ID" value="ADG40483.1"/>
    <property type="molecule type" value="Genomic_DNA"/>
</dbReference>
<proteinExistence type="predicted"/>